<feature type="region of interest" description="Disordered" evidence="1">
    <location>
        <begin position="311"/>
        <end position="423"/>
    </location>
</feature>
<dbReference type="RefSeq" id="XP_024340800.1">
    <property type="nucleotide sequence ID" value="XM_024476863.1"/>
</dbReference>
<proteinExistence type="predicted"/>
<sequence length="564" mass="62750">MAAGDYVTTFIETLRSADMVSRDNICAQYRTTPVSLCTRDWARGGFSRDPVEWTRWKGEARWWGCSGAVLDAHVTGRARGASVGQDVRRLPAGRLLEGLAASRRRGVGECDGRRCRMKWTHGSREARTDRDRPRLSLGFGQKTRVNEPISDLAARTPADQGRFDFGAIGSDAGRTPRGSEGSLQEGEAAPDSWLLQRLPSSLSTPLLLLSRRLLWRECGRDPEPASVPAYLPRHPSPPHEGGMPRDTVPKISLATWAHGMHEAVSATRHMPHPWRAHHRIRDTARHAFEKAQIQQLRRMSRFGPADEALAAPEEACRKSSGDSRLPLPLRLEETDPATKAKATLGEERARVESHIGFQIRTSRTPEAHHPRDRRDRGRAGNLGRSRARRSGSKSVTIARRATPLTGARVEHEHPKPSVPAAVCGRMSRGPAARARSRLPIVSAIRLQSSSAVNNYEDSAEASVRGTRAGGDFPGNLATADWQARIEHTPGAPEQRRPTEYKLRRDLVQRTHVHDGVTMEIRVCFPWIANNARYEELEFVLYGTWDPGVGVFERQISLRGTRVQQ</sequence>
<organism evidence="2 3">
    <name type="scientific">Postia placenta MAD-698-R-SB12</name>
    <dbReference type="NCBI Taxonomy" id="670580"/>
    <lineage>
        <taxon>Eukaryota</taxon>
        <taxon>Fungi</taxon>
        <taxon>Dikarya</taxon>
        <taxon>Basidiomycota</taxon>
        <taxon>Agaricomycotina</taxon>
        <taxon>Agaricomycetes</taxon>
        <taxon>Polyporales</taxon>
        <taxon>Adustoporiaceae</taxon>
        <taxon>Rhodonia</taxon>
    </lineage>
</organism>
<dbReference type="GeneID" id="36321814"/>
<accession>A0A1X6N693</accession>
<name>A0A1X6N693_9APHY</name>
<evidence type="ECO:0000313" key="2">
    <source>
        <dbReference type="EMBL" id="OSX64006.1"/>
    </source>
</evidence>
<dbReference type="AlphaFoldDB" id="A0A1X6N693"/>
<feature type="compositionally biased region" description="Basic and acidic residues" evidence="1">
    <location>
        <begin position="330"/>
        <end position="353"/>
    </location>
</feature>
<dbReference type="EMBL" id="KZ110594">
    <property type="protein sequence ID" value="OSX64006.1"/>
    <property type="molecule type" value="Genomic_DNA"/>
</dbReference>
<feature type="compositionally biased region" description="Basic and acidic residues" evidence="1">
    <location>
        <begin position="363"/>
        <end position="378"/>
    </location>
</feature>
<protein>
    <submittedName>
        <fullName evidence="2">Uncharacterized protein</fullName>
    </submittedName>
</protein>
<evidence type="ECO:0000313" key="3">
    <source>
        <dbReference type="Proteomes" id="UP000194127"/>
    </source>
</evidence>
<keyword evidence="3" id="KW-1185">Reference proteome</keyword>
<evidence type="ECO:0000256" key="1">
    <source>
        <dbReference type="SAM" id="MobiDB-lite"/>
    </source>
</evidence>
<reference evidence="2 3" key="1">
    <citation type="submission" date="2017-04" db="EMBL/GenBank/DDBJ databases">
        <title>Genome Sequence of the Model Brown-Rot Fungus Postia placenta SB12.</title>
        <authorList>
            <consortium name="DOE Joint Genome Institute"/>
            <person name="Gaskell J."/>
            <person name="Kersten P."/>
            <person name="Larrondo L.F."/>
            <person name="Canessa P."/>
            <person name="Martinez D."/>
            <person name="Hibbett D."/>
            <person name="Schmoll M."/>
            <person name="Kubicek C.P."/>
            <person name="Martinez A.T."/>
            <person name="Yadav J."/>
            <person name="Master E."/>
            <person name="Magnuson J.K."/>
            <person name="James T."/>
            <person name="Yaver D."/>
            <person name="Berka R."/>
            <person name="Labutti K."/>
            <person name="Lipzen A."/>
            <person name="Aerts A."/>
            <person name="Barry K."/>
            <person name="Henrissat B."/>
            <person name="Blanchette R."/>
            <person name="Grigoriev I."/>
            <person name="Cullen D."/>
        </authorList>
    </citation>
    <scope>NUCLEOTIDE SEQUENCE [LARGE SCALE GENOMIC DNA]</scope>
    <source>
        <strain evidence="2 3">MAD-698-R-SB12</strain>
    </source>
</reference>
<dbReference type="Proteomes" id="UP000194127">
    <property type="component" value="Unassembled WGS sequence"/>
</dbReference>
<gene>
    <name evidence="2" type="ORF">POSPLADRAFT_1032493</name>
</gene>
<feature type="region of interest" description="Disordered" evidence="1">
    <location>
        <begin position="167"/>
        <end position="187"/>
    </location>
</feature>